<sequence>MNGAPSQEMDSIFTSFRTLRGLCMTGAPSFYKELKVNKCPSFGKASVGKGCGTNKACFECKAPLPPSKVAVPLPCFAGASDAVQKRHRCDLVSEVIRLLSKELEEHADAKQYLARQMATTRIVRCDQLVVGSLARIDRSLTAQFCWCTPHQLQCGRYFVAANVFRKPTMLVSSLDILAATWSRAQAVEHGLSGDMVKRPHSVDGQDGGARVAFSGDLEELVERLGARTRAEAELVGHAGILECCSEVLGQGASDKAAKDVPNVSWRLRFTASEAVELANCLSTVERKFLATLAPTANFRDFSLQGRVAQHARRGATMGKPCGPLQSLVQSSSYEPGRRLRGQITSLAAASLCQRVRRGEALKYFRADSVEVPVQTVVYGGVRSGGGPWTLAVPWRGSDNSETAKGGTDCVALVRPPAPRADTRQVSTASWTPPLYTPVVLSPGNDVEIAEENIGCDCGPSLSADARSCAFEWNASAAEESRTWASCTVITE</sequence>
<evidence type="ECO:0000313" key="1">
    <source>
        <dbReference type="EMBL" id="OLQ09277.1"/>
    </source>
</evidence>
<organism evidence="1 2">
    <name type="scientific">Symbiodinium microadriaticum</name>
    <name type="common">Dinoflagellate</name>
    <name type="synonym">Zooxanthella microadriatica</name>
    <dbReference type="NCBI Taxonomy" id="2951"/>
    <lineage>
        <taxon>Eukaryota</taxon>
        <taxon>Sar</taxon>
        <taxon>Alveolata</taxon>
        <taxon>Dinophyceae</taxon>
        <taxon>Suessiales</taxon>
        <taxon>Symbiodiniaceae</taxon>
        <taxon>Symbiodinium</taxon>
    </lineage>
</organism>
<comment type="caution">
    <text evidence="1">The sequence shown here is derived from an EMBL/GenBank/DDBJ whole genome shotgun (WGS) entry which is preliminary data.</text>
</comment>
<gene>
    <name evidence="1" type="ORF">AK812_SmicGene7144</name>
</gene>
<dbReference type="AlphaFoldDB" id="A0A1Q9EPH1"/>
<proteinExistence type="predicted"/>
<keyword evidence="2" id="KW-1185">Reference proteome</keyword>
<dbReference type="Proteomes" id="UP000186817">
    <property type="component" value="Unassembled WGS sequence"/>
</dbReference>
<reference evidence="1 2" key="1">
    <citation type="submission" date="2016-02" db="EMBL/GenBank/DDBJ databases">
        <title>Genome analysis of coral dinoflagellate symbionts highlights evolutionary adaptations to a symbiotic lifestyle.</title>
        <authorList>
            <person name="Aranda M."/>
            <person name="Li Y."/>
            <person name="Liew Y.J."/>
            <person name="Baumgarten S."/>
            <person name="Simakov O."/>
            <person name="Wilson M."/>
            <person name="Piel J."/>
            <person name="Ashoor H."/>
            <person name="Bougouffa S."/>
            <person name="Bajic V.B."/>
            <person name="Ryu T."/>
            <person name="Ravasi T."/>
            <person name="Bayer T."/>
            <person name="Micklem G."/>
            <person name="Kim H."/>
            <person name="Bhak J."/>
            <person name="Lajeunesse T.C."/>
            <person name="Voolstra C.R."/>
        </authorList>
    </citation>
    <scope>NUCLEOTIDE SEQUENCE [LARGE SCALE GENOMIC DNA]</scope>
    <source>
        <strain evidence="1 2">CCMP2467</strain>
    </source>
</reference>
<protein>
    <submittedName>
        <fullName evidence="1">Uncharacterized protein</fullName>
    </submittedName>
</protein>
<evidence type="ECO:0000313" key="2">
    <source>
        <dbReference type="Proteomes" id="UP000186817"/>
    </source>
</evidence>
<dbReference type="EMBL" id="LSRX01000100">
    <property type="protein sequence ID" value="OLQ09277.1"/>
    <property type="molecule type" value="Genomic_DNA"/>
</dbReference>
<accession>A0A1Q9EPH1</accession>
<name>A0A1Q9EPH1_SYMMI</name>